<keyword evidence="2" id="KW-0472">Membrane</keyword>
<dbReference type="InterPro" id="IPR052710">
    <property type="entry name" value="CAAX_protease"/>
</dbReference>
<feature type="transmembrane region" description="Helical" evidence="2">
    <location>
        <begin position="45"/>
        <end position="67"/>
    </location>
</feature>
<feature type="transmembrane region" description="Helical" evidence="2">
    <location>
        <begin position="119"/>
        <end position="143"/>
    </location>
</feature>
<proteinExistence type="inferred from homology"/>
<feature type="transmembrane region" description="Helical" evidence="2">
    <location>
        <begin position="7"/>
        <end position="25"/>
    </location>
</feature>
<dbReference type="GO" id="GO:0008237">
    <property type="term" value="F:metallopeptidase activity"/>
    <property type="evidence" value="ECO:0007669"/>
    <property type="project" value="UniProtKB-KW"/>
</dbReference>
<dbReference type="Proteomes" id="UP000563523">
    <property type="component" value="Unassembled WGS sequence"/>
</dbReference>
<dbReference type="InterPro" id="IPR003675">
    <property type="entry name" value="Rce1/LyrA-like_dom"/>
</dbReference>
<keyword evidence="2" id="KW-0812">Transmembrane</keyword>
<dbReference type="GO" id="GO:0004175">
    <property type="term" value="F:endopeptidase activity"/>
    <property type="evidence" value="ECO:0007669"/>
    <property type="project" value="UniProtKB-ARBA"/>
</dbReference>
<sequence length="221" mass="25207">MNLKIRNYLTIISHILAFIFLYILQQLPASFLLKAANSHVPHTGLAHSWLQTGVILLTIVIVAIMFWIHQRTQTFPTLRFNSRSWGLLALGVAANCLLTILLLPLMQATNQNVSGLNQIMTAFPIFFALYAVFGAPITEELLFRSYFINWFFKNHLYWGALISALLFGLLHISSDPFYFLSKFLLGLILGLIYVKSRNIKTNIALHFINNLFPILLQFLGH</sequence>
<dbReference type="RefSeq" id="WP_176941802.1">
    <property type="nucleotide sequence ID" value="NZ_JABZEC010000001.1"/>
</dbReference>
<accession>A0A850R463</accession>
<keyword evidence="5" id="KW-1185">Reference proteome</keyword>
<organism evidence="4 5">
    <name type="scientific">Bombilactobacillus apium</name>
    <dbReference type="NCBI Taxonomy" id="2675299"/>
    <lineage>
        <taxon>Bacteria</taxon>
        <taxon>Bacillati</taxon>
        <taxon>Bacillota</taxon>
        <taxon>Bacilli</taxon>
        <taxon>Lactobacillales</taxon>
        <taxon>Lactobacillaceae</taxon>
        <taxon>Bombilactobacillus</taxon>
    </lineage>
</organism>
<dbReference type="PANTHER" id="PTHR36435:SF1">
    <property type="entry name" value="CAAX AMINO TERMINAL PROTEASE FAMILY PROTEIN"/>
    <property type="match status" value="1"/>
</dbReference>
<comment type="caution">
    <text evidence="4">The sequence shown here is derived from an EMBL/GenBank/DDBJ whole genome shotgun (WGS) entry which is preliminary data.</text>
</comment>
<feature type="transmembrane region" description="Helical" evidence="2">
    <location>
        <begin position="178"/>
        <end position="194"/>
    </location>
</feature>
<feature type="transmembrane region" description="Helical" evidence="2">
    <location>
        <begin position="87"/>
        <end position="107"/>
    </location>
</feature>
<dbReference type="GO" id="GO:0080120">
    <property type="term" value="P:CAAX-box protein maturation"/>
    <property type="evidence" value="ECO:0007669"/>
    <property type="project" value="UniProtKB-ARBA"/>
</dbReference>
<gene>
    <name evidence="4" type="ORF">HU830_00190</name>
</gene>
<keyword evidence="4" id="KW-0482">Metalloprotease</keyword>
<dbReference type="GO" id="GO:0006508">
    <property type="term" value="P:proteolysis"/>
    <property type="evidence" value="ECO:0007669"/>
    <property type="project" value="UniProtKB-KW"/>
</dbReference>
<evidence type="ECO:0000256" key="2">
    <source>
        <dbReference type="SAM" id="Phobius"/>
    </source>
</evidence>
<evidence type="ECO:0000256" key="1">
    <source>
        <dbReference type="ARBA" id="ARBA00009067"/>
    </source>
</evidence>
<evidence type="ECO:0000259" key="3">
    <source>
        <dbReference type="Pfam" id="PF02517"/>
    </source>
</evidence>
<feature type="domain" description="CAAX prenyl protease 2/Lysostaphin resistance protein A-like" evidence="3">
    <location>
        <begin position="123"/>
        <end position="212"/>
    </location>
</feature>
<name>A0A850R463_9LACO</name>
<evidence type="ECO:0000313" key="5">
    <source>
        <dbReference type="Proteomes" id="UP000563523"/>
    </source>
</evidence>
<dbReference type="Pfam" id="PF02517">
    <property type="entry name" value="Rce1-like"/>
    <property type="match status" value="1"/>
</dbReference>
<evidence type="ECO:0000313" key="4">
    <source>
        <dbReference type="EMBL" id="NVY95627.1"/>
    </source>
</evidence>
<keyword evidence="4" id="KW-0378">Hydrolase</keyword>
<keyword evidence="4" id="KW-0645">Protease</keyword>
<keyword evidence="2" id="KW-1133">Transmembrane helix</keyword>
<dbReference type="EMBL" id="JABZEC010000001">
    <property type="protein sequence ID" value="NVY95627.1"/>
    <property type="molecule type" value="Genomic_DNA"/>
</dbReference>
<protein>
    <submittedName>
        <fullName evidence="4">CPBP family intramembrane metalloprotease</fullName>
    </submittedName>
</protein>
<comment type="similarity">
    <text evidence="1">Belongs to the UPF0177 family.</text>
</comment>
<feature type="transmembrane region" description="Helical" evidence="2">
    <location>
        <begin position="155"/>
        <end position="172"/>
    </location>
</feature>
<reference evidence="4 5" key="1">
    <citation type="submission" date="2020-06" db="EMBL/GenBank/DDBJ databases">
        <authorList>
            <person name="Kang J."/>
        </authorList>
    </citation>
    <scope>NUCLEOTIDE SEQUENCE [LARGE SCALE GENOMIC DNA]</scope>
    <source>
        <strain evidence="4 5">DCY120</strain>
    </source>
</reference>
<dbReference type="PANTHER" id="PTHR36435">
    <property type="entry name" value="SLR1288 PROTEIN"/>
    <property type="match status" value="1"/>
</dbReference>
<dbReference type="AlphaFoldDB" id="A0A850R463"/>